<evidence type="ECO:0000259" key="5">
    <source>
        <dbReference type="PROSITE" id="PS50888"/>
    </source>
</evidence>
<dbReference type="InterPro" id="IPR052610">
    <property type="entry name" value="bHLH_transcription_regulator"/>
</dbReference>
<dbReference type="PANTHER" id="PTHR45959">
    <property type="entry name" value="BHLH TRANSCRIPTION FACTOR"/>
    <property type="match status" value="1"/>
</dbReference>
<sequence>MSSVVFVAQDALEYRSRIMSEFSSGAFKPFGSGAQFVLPQQKFGVRAPAAEDESYQDVKWRVQDNMPMDGDSSDHSGFRSWPDSALSLSSSSSAHASAPCATFDHFNVNEHENVVVNEMFSSREAPAYEPSMPHSLNLQYLGSSSPAQLDELYGGYHGGRWQAAPDPNGPCNSSDVLVVVPGNTQDTTKPLTYHLASSNTSCDSSADSFSFQKFSPHSTRLSAASGTLPGSMSGAPLAMADSLGQNNKATAPFRNSFRPPTADLRRFQARGRGRGDFRAAASTSRIEQQMSLGMSSQSLAANYHQALRVAKTPTDFTLGKRQLNGSRVPDMLSGHLEHVQRERQRRDDMSAKIATLETLLPPASKRDRVSIVHDGIHYVRALQEKVKALQGQLQEAKRRAEAGAQDKKWSCLGSSSNVDFASSSRNLSSSRAVLNASRTSGRFRLGPMTRTTSTTSFNIGGTQSGRAEFEGSGGFSDSPLLGLTPKSEPLPSRGPISVELHVQVDRPGEQVQVVKCECRYSYLSSVMRTLDQLQLSLHRCSVTKLHDYVICVIVIKPTSNCSTAHAVSSAQIATLLKIAAVDS</sequence>
<dbReference type="EMBL" id="AP019871">
    <property type="protein sequence ID" value="BBN13461.1"/>
    <property type="molecule type" value="Genomic_DNA"/>
</dbReference>
<reference evidence="7 8" key="1">
    <citation type="submission" date="2016-03" db="EMBL/GenBank/DDBJ databases">
        <title>Mechanisms controlling the formation of the plant cell surface in tip-growing cells are functionally conserved among land plants.</title>
        <authorList>
            <person name="Honkanen S."/>
            <person name="Jones V.A."/>
            <person name="Morieri G."/>
            <person name="Champion C."/>
            <person name="Hetherington A.J."/>
            <person name="Kelly S."/>
            <person name="Saint-Marcoux D."/>
            <person name="Proust H."/>
            <person name="Prescott H."/>
            <person name="Dolan L."/>
        </authorList>
    </citation>
    <scope>NUCLEOTIDE SEQUENCE [LARGE SCALE GENOMIC DNA]</scope>
    <source>
        <strain evidence="8">cv. Tak-1 and cv. Tak-2</strain>
        <tissue evidence="7">Whole gametophyte</tissue>
    </source>
</reference>
<dbReference type="InterPro" id="IPR036638">
    <property type="entry name" value="HLH_DNA-bd_sf"/>
</dbReference>
<keyword evidence="2" id="KW-0804">Transcription</keyword>
<feature type="compositionally biased region" description="Polar residues" evidence="4">
    <location>
        <begin position="449"/>
        <end position="462"/>
    </location>
</feature>
<feature type="domain" description="BHLH" evidence="5">
    <location>
        <begin position="333"/>
        <end position="382"/>
    </location>
</feature>
<keyword evidence="8" id="KW-1185">Reference proteome</keyword>
<reference evidence="6" key="2">
    <citation type="journal article" date="2019" name="Curr. Biol.">
        <title>Chromatin organization in early land plants reveals an ancestral association between H3K27me3, transposons, and constitutive heterochromatin.</title>
        <authorList>
            <person name="Montgomery S.A."/>
            <person name="Tanizawa Y."/>
            <person name="Galik B."/>
            <person name="Wang N."/>
            <person name="Ito T."/>
            <person name="Mochizuki T."/>
            <person name="Akimcheva S."/>
            <person name="Bowman J."/>
            <person name="Cognat V."/>
            <person name="Drouard L."/>
            <person name="Ekker H."/>
            <person name="Houng S."/>
            <person name="Kohchi T."/>
            <person name="Lin S."/>
            <person name="Liu L.D."/>
            <person name="Nakamura Y."/>
            <person name="Valeeva L.R."/>
            <person name="Shakirov E.V."/>
            <person name="Shippen D.E."/>
            <person name="Wei W."/>
            <person name="Yagura M."/>
            <person name="Yamaoka S."/>
            <person name="Yamato K.T."/>
            <person name="Liu C."/>
            <person name="Berger F."/>
        </authorList>
    </citation>
    <scope>NUCLEOTIDE SEQUENCE [LARGE SCALE GENOMIC DNA]</scope>
    <source>
        <strain evidence="6">Tak-1</strain>
    </source>
</reference>
<evidence type="ECO:0000313" key="9">
    <source>
        <dbReference type="Proteomes" id="UP001162541"/>
    </source>
</evidence>
<dbReference type="Proteomes" id="UP000077202">
    <property type="component" value="Unassembled WGS sequence"/>
</dbReference>
<gene>
    <name evidence="7" type="ORF">AXG93_4031s1070</name>
    <name evidence="6" type="ORF">Mp_6g03670</name>
</gene>
<dbReference type="Pfam" id="PF00010">
    <property type="entry name" value="HLH"/>
    <property type="match status" value="1"/>
</dbReference>
<dbReference type="AlphaFoldDB" id="A0A176WD64"/>
<evidence type="ECO:0000256" key="4">
    <source>
        <dbReference type="SAM" id="MobiDB-lite"/>
    </source>
</evidence>
<dbReference type="PANTHER" id="PTHR45959:SF55">
    <property type="entry name" value="BHLH DOMAIN-CONTAINING PROTEIN"/>
    <property type="match status" value="1"/>
</dbReference>
<organism evidence="7 8">
    <name type="scientific">Marchantia polymorpha subsp. ruderalis</name>
    <dbReference type="NCBI Taxonomy" id="1480154"/>
    <lineage>
        <taxon>Eukaryota</taxon>
        <taxon>Viridiplantae</taxon>
        <taxon>Streptophyta</taxon>
        <taxon>Embryophyta</taxon>
        <taxon>Marchantiophyta</taxon>
        <taxon>Marchantiopsida</taxon>
        <taxon>Marchantiidae</taxon>
        <taxon>Marchantiales</taxon>
        <taxon>Marchantiaceae</taxon>
        <taxon>Marchantia</taxon>
    </lineage>
</organism>
<feature type="coiled-coil region" evidence="3">
    <location>
        <begin position="339"/>
        <end position="406"/>
    </location>
</feature>
<evidence type="ECO:0000256" key="2">
    <source>
        <dbReference type="ARBA" id="ARBA00023163"/>
    </source>
</evidence>
<dbReference type="GO" id="GO:0046983">
    <property type="term" value="F:protein dimerization activity"/>
    <property type="evidence" value="ECO:0007669"/>
    <property type="project" value="InterPro"/>
</dbReference>
<feature type="region of interest" description="Disordered" evidence="4">
    <location>
        <begin position="443"/>
        <end position="462"/>
    </location>
</feature>
<dbReference type="EMBL" id="AP019871">
    <property type="protein sequence ID" value="BBN13462.1"/>
    <property type="molecule type" value="Genomic_DNA"/>
</dbReference>
<dbReference type="CDD" id="cd11393">
    <property type="entry name" value="bHLH_AtbHLH_like"/>
    <property type="match status" value="1"/>
</dbReference>
<keyword evidence="3" id="KW-0175">Coiled coil</keyword>
<dbReference type="SUPFAM" id="SSF47459">
    <property type="entry name" value="HLH, helix-loop-helix DNA-binding domain"/>
    <property type="match status" value="1"/>
</dbReference>
<evidence type="ECO:0000313" key="6">
    <source>
        <dbReference type="EMBL" id="BBN13460.1"/>
    </source>
</evidence>
<reference evidence="9" key="3">
    <citation type="journal article" date="2020" name="Curr. Biol.">
        <title>Chromatin organization in early land plants reveals an ancestral association between H3K27me3, transposons, and constitutive heterochromatin.</title>
        <authorList>
            <person name="Montgomery S.A."/>
            <person name="Tanizawa Y."/>
            <person name="Galik B."/>
            <person name="Wang N."/>
            <person name="Ito T."/>
            <person name="Mochizuki T."/>
            <person name="Akimcheva S."/>
            <person name="Bowman J.L."/>
            <person name="Cognat V."/>
            <person name="Marechal-Drouard L."/>
            <person name="Ekker H."/>
            <person name="Hong S.F."/>
            <person name="Kohchi T."/>
            <person name="Lin S.S."/>
            <person name="Liu L.D."/>
            <person name="Nakamura Y."/>
            <person name="Valeeva L.R."/>
            <person name="Shakirov E.V."/>
            <person name="Shippen D.E."/>
            <person name="Wei W.L."/>
            <person name="Yagura M."/>
            <person name="Yamaoka S."/>
            <person name="Yamato K.T."/>
            <person name="Liu C."/>
            <person name="Berger F."/>
        </authorList>
    </citation>
    <scope>NUCLEOTIDE SEQUENCE [LARGE SCALE GENOMIC DNA]</scope>
    <source>
        <strain evidence="9">Tak-1</strain>
    </source>
</reference>
<evidence type="ECO:0000313" key="8">
    <source>
        <dbReference type="Proteomes" id="UP000077202"/>
    </source>
</evidence>
<dbReference type="PROSITE" id="PS50888">
    <property type="entry name" value="BHLH"/>
    <property type="match status" value="1"/>
</dbReference>
<dbReference type="EMBL" id="AP019871">
    <property type="protein sequence ID" value="BBN13460.1"/>
    <property type="molecule type" value="Genomic_DNA"/>
</dbReference>
<keyword evidence="1" id="KW-0805">Transcription regulation</keyword>
<dbReference type="SMART" id="SM00353">
    <property type="entry name" value="HLH"/>
    <property type="match status" value="1"/>
</dbReference>
<dbReference type="Proteomes" id="UP001162541">
    <property type="component" value="Chromosome 6"/>
</dbReference>
<evidence type="ECO:0000256" key="3">
    <source>
        <dbReference type="SAM" id="Coils"/>
    </source>
</evidence>
<evidence type="ECO:0000256" key="1">
    <source>
        <dbReference type="ARBA" id="ARBA00023015"/>
    </source>
</evidence>
<name>A0A176WD64_MARPO</name>
<protein>
    <recommendedName>
        <fullName evidence="5">BHLH domain-containing protein</fullName>
    </recommendedName>
</protein>
<dbReference type="InterPro" id="IPR011598">
    <property type="entry name" value="bHLH_dom"/>
</dbReference>
<accession>A0A176WD64</accession>
<dbReference type="InterPro" id="IPR045239">
    <property type="entry name" value="bHLH95_bHLH"/>
</dbReference>
<proteinExistence type="predicted"/>
<dbReference type="EMBL" id="LVLJ01001187">
    <property type="protein sequence ID" value="OAE31057.1"/>
    <property type="molecule type" value="Genomic_DNA"/>
</dbReference>
<evidence type="ECO:0000313" key="7">
    <source>
        <dbReference type="EMBL" id="OAE31057.1"/>
    </source>
</evidence>
<dbReference type="Gene3D" id="4.10.280.10">
    <property type="entry name" value="Helix-loop-helix DNA-binding domain"/>
    <property type="match status" value="1"/>
</dbReference>